<dbReference type="PANTHER" id="PTHR24286:SF271">
    <property type="entry name" value="CYTOCHROME P450"/>
    <property type="match status" value="1"/>
</dbReference>
<keyword evidence="2" id="KW-0408">Iron</keyword>
<dbReference type="Pfam" id="PF00067">
    <property type="entry name" value="p450"/>
    <property type="match status" value="1"/>
</dbReference>
<dbReference type="GO" id="GO:0020037">
    <property type="term" value="F:heme binding"/>
    <property type="evidence" value="ECO:0007669"/>
    <property type="project" value="InterPro"/>
</dbReference>
<dbReference type="GO" id="GO:0005506">
    <property type="term" value="F:iron ion binding"/>
    <property type="evidence" value="ECO:0007669"/>
    <property type="project" value="InterPro"/>
</dbReference>
<dbReference type="Proteomes" id="UP001187471">
    <property type="component" value="Unassembled WGS sequence"/>
</dbReference>
<dbReference type="AlphaFoldDB" id="A0AA88QSS9"/>
<evidence type="ECO:0000256" key="1">
    <source>
        <dbReference type="ARBA" id="ARBA00022723"/>
    </source>
</evidence>
<keyword evidence="1" id="KW-0479">Metal-binding</keyword>
<proteinExistence type="predicted"/>
<evidence type="ECO:0000256" key="2">
    <source>
        <dbReference type="ARBA" id="ARBA00023004"/>
    </source>
</evidence>
<dbReference type="GO" id="GO:0016125">
    <property type="term" value="P:sterol metabolic process"/>
    <property type="evidence" value="ECO:0007669"/>
    <property type="project" value="TreeGrafter"/>
</dbReference>
<dbReference type="Gene3D" id="1.10.630.10">
    <property type="entry name" value="Cytochrome P450"/>
    <property type="match status" value="1"/>
</dbReference>
<comment type="caution">
    <text evidence="3">The sequence shown here is derived from an EMBL/GenBank/DDBJ whole genome shotgun (WGS) entry which is preliminary data.</text>
</comment>
<protein>
    <submittedName>
        <fullName evidence="3">Uncharacterized protein</fullName>
    </submittedName>
</protein>
<keyword evidence="4" id="KW-1185">Reference proteome</keyword>
<evidence type="ECO:0000313" key="3">
    <source>
        <dbReference type="EMBL" id="KAK2969936.1"/>
    </source>
</evidence>
<evidence type="ECO:0000313" key="4">
    <source>
        <dbReference type="Proteomes" id="UP001187471"/>
    </source>
</evidence>
<dbReference type="SUPFAM" id="SSF48264">
    <property type="entry name" value="Cytochrome P450"/>
    <property type="match status" value="1"/>
</dbReference>
<dbReference type="PANTHER" id="PTHR24286">
    <property type="entry name" value="CYTOCHROME P450 26"/>
    <property type="match status" value="1"/>
</dbReference>
<accession>A0AA88QSS9</accession>
<dbReference type="InterPro" id="IPR001128">
    <property type="entry name" value="Cyt_P450"/>
</dbReference>
<dbReference type="GO" id="GO:0016705">
    <property type="term" value="F:oxidoreductase activity, acting on paired donors, with incorporation or reduction of molecular oxygen"/>
    <property type="evidence" value="ECO:0007669"/>
    <property type="project" value="InterPro"/>
</dbReference>
<sequence length="88" mass="10046">MRYSWSVASEILRFHATAPGTCREAIADFAYAGYMILKGWKLHWIANATNKNLEYFPDYQNFDPSRLERKCPIAYTFVPFGGGAMDVS</sequence>
<dbReference type="EMBL" id="JAVXUO010002765">
    <property type="protein sequence ID" value="KAK2969936.1"/>
    <property type="molecule type" value="Genomic_DNA"/>
</dbReference>
<organism evidence="3 4">
    <name type="scientific">Escallonia rubra</name>
    <dbReference type="NCBI Taxonomy" id="112253"/>
    <lineage>
        <taxon>Eukaryota</taxon>
        <taxon>Viridiplantae</taxon>
        <taxon>Streptophyta</taxon>
        <taxon>Embryophyta</taxon>
        <taxon>Tracheophyta</taxon>
        <taxon>Spermatophyta</taxon>
        <taxon>Magnoliopsida</taxon>
        <taxon>eudicotyledons</taxon>
        <taxon>Gunneridae</taxon>
        <taxon>Pentapetalae</taxon>
        <taxon>asterids</taxon>
        <taxon>campanulids</taxon>
        <taxon>Escalloniales</taxon>
        <taxon>Escalloniaceae</taxon>
        <taxon>Escallonia</taxon>
    </lineage>
</organism>
<feature type="non-terminal residue" evidence="3">
    <location>
        <position position="1"/>
    </location>
</feature>
<dbReference type="GO" id="GO:0004497">
    <property type="term" value="F:monooxygenase activity"/>
    <property type="evidence" value="ECO:0007669"/>
    <property type="project" value="InterPro"/>
</dbReference>
<gene>
    <name evidence="3" type="ORF">RJ640_000465</name>
</gene>
<reference evidence="3" key="1">
    <citation type="submission" date="2022-12" db="EMBL/GenBank/DDBJ databases">
        <title>Draft genome assemblies for two species of Escallonia (Escalloniales).</title>
        <authorList>
            <person name="Chanderbali A."/>
            <person name="Dervinis C."/>
            <person name="Anghel I."/>
            <person name="Soltis D."/>
            <person name="Soltis P."/>
            <person name="Zapata F."/>
        </authorList>
    </citation>
    <scope>NUCLEOTIDE SEQUENCE</scope>
    <source>
        <strain evidence="3">UCBG92.1500</strain>
        <tissue evidence="3">Leaf</tissue>
    </source>
</reference>
<name>A0AA88QSS9_9ASTE</name>
<dbReference type="InterPro" id="IPR036396">
    <property type="entry name" value="Cyt_P450_sf"/>
</dbReference>